<proteinExistence type="predicted"/>
<dbReference type="Proteomes" id="UP000030008">
    <property type="component" value="Unassembled WGS sequence"/>
</dbReference>
<reference evidence="3 4" key="1">
    <citation type="submission" date="2014-08" db="EMBL/GenBank/DDBJ databases">
        <title>Clostridium innocuum, an unnegligible vancomycin-resistant pathogen causing extra-intestinal infections.</title>
        <authorList>
            <person name="Feng Y."/>
            <person name="Chiu C.-H."/>
        </authorList>
    </citation>
    <scope>NUCLEOTIDE SEQUENCE [LARGE SCALE GENOMIC DNA]</scope>
    <source>
        <strain evidence="3 4">AN88</strain>
    </source>
</reference>
<evidence type="ECO:0000313" key="3">
    <source>
        <dbReference type="EMBL" id="KGJ54240.1"/>
    </source>
</evidence>
<evidence type="ECO:0000256" key="1">
    <source>
        <dbReference type="SAM" id="SignalP"/>
    </source>
</evidence>
<dbReference type="PANTHER" id="PTHR44086:SF13">
    <property type="entry name" value="THIOSULFATE SULFURTRANSFERASE PSPE"/>
    <property type="match status" value="1"/>
</dbReference>
<keyword evidence="1" id="KW-0732">Signal</keyword>
<dbReference type="PROSITE" id="PS51257">
    <property type="entry name" value="PROKAR_LIPOPROTEIN"/>
    <property type="match status" value="1"/>
</dbReference>
<dbReference type="InterPro" id="IPR036873">
    <property type="entry name" value="Rhodanese-like_dom_sf"/>
</dbReference>
<feature type="signal peptide" evidence="1">
    <location>
        <begin position="1"/>
        <end position="21"/>
    </location>
</feature>
<dbReference type="PANTHER" id="PTHR44086">
    <property type="entry name" value="THIOSULFATE SULFURTRANSFERASE RDL2, MITOCHONDRIAL-RELATED"/>
    <property type="match status" value="1"/>
</dbReference>
<comment type="caution">
    <text evidence="3">The sequence shown here is derived from an EMBL/GenBank/DDBJ whole genome shotgun (WGS) entry which is preliminary data.</text>
</comment>
<name>A0A099I968_CLOIN</name>
<dbReference type="SMART" id="SM00450">
    <property type="entry name" value="RHOD"/>
    <property type="match status" value="1"/>
</dbReference>
<dbReference type="AlphaFoldDB" id="A0A099I968"/>
<organism evidence="3 4">
    <name type="scientific">Clostridium innocuum</name>
    <dbReference type="NCBI Taxonomy" id="1522"/>
    <lineage>
        <taxon>Bacteria</taxon>
        <taxon>Bacillati</taxon>
        <taxon>Bacillota</taxon>
        <taxon>Clostridia</taxon>
        <taxon>Eubacteriales</taxon>
        <taxon>Clostridiaceae</taxon>
        <taxon>Clostridium</taxon>
    </lineage>
</organism>
<dbReference type="Pfam" id="PF00581">
    <property type="entry name" value="Rhodanese"/>
    <property type="match status" value="1"/>
</dbReference>
<dbReference type="CDD" id="cd00158">
    <property type="entry name" value="RHOD"/>
    <property type="match status" value="1"/>
</dbReference>
<accession>A0A099I968</accession>
<protein>
    <submittedName>
        <fullName evidence="3">Phage-shock protein</fullName>
    </submittedName>
</protein>
<dbReference type="Gene3D" id="3.40.250.10">
    <property type="entry name" value="Rhodanese-like domain"/>
    <property type="match status" value="1"/>
</dbReference>
<gene>
    <name evidence="3" type="ORF">CIAN88_04720</name>
</gene>
<sequence>MKKIALFTVFACIMVILQGCAKDMPTEENKEAVQENSNAYHKIDAKKAKEMMDAGKVTIVDVRTQQEYREKHIPDAVLVPNETIEEEAKDKLPDTDAVLLVHCRTGVRSKQASDKLVQMGYENVYDFGGINDWPYDTVSE</sequence>
<dbReference type="RefSeq" id="WP_044904351.1">
    <property type="nucleotide sequence ID" value="NZ_JAQCQO010000001.1"/>
</dbReference>
<evidence type="ECO:0000259" key="2">
    <source>
        <dbReference type="PROSITE" id="PS50206"/>
    </source>
</evidence>
<feature type="chain" id="PRO_5001947524" evidence="1">
    <location>
        <begin position="22"/>
        <end position="140"/>
    </location>
</feature>
<feature type="domain" description="Rhodanese" evidence="2">
    <location>
        <begin position="53"/>
        <end position="139"/>
    </location>
</feature>
<dbReference type="SUPFAM" id="SSF52821">
    <property type="entry name" value="Rhodanese/Cell cycle control phosphatase"/>
    <property type="match status" value="1"/>
</dbReference>
<evidence type="ECO:0000313" key="4">
    <source>
        <dbReference type="Proteomes" id="UP000030008"/>
    </source>
</evidence>
<dbReference type="GO" id="GO:0004792">
    <property type="term" value="F:thiosulfate-cyanide sulfurtransferase activity"/>
    <property type="evidence" value="ECO:0007669"/>
    <property type="project" value="TreeGrafter"/>
</dbReference>
<dbReference type="EMBL" id="JQIF01000019">
    <property type="protein sequence ID" value="KGJ54240.1"/>
    <property type="molecule type" value="Genomic_DNA"/>
</dbReference>
<dbReference type="PROSITE" id="PS50206">
    <property type="entry name" value="RHODANESE_3"/>
    <property type="match status" value="1"/>
</dbReference>
<dbReference type="InterPro" id="IPR001763">
    <property type="entry name" value="Rhodanese-like_dom"/>
</dbReference>